<dbReference type="CDD" id="cd17039">
    <property type="entry name" value="Ubl_ubiquitin_like"/>
    <property type="match status" value="1"/>
</dbReference>
<evidence type="ECO:0000256" key="2">
    <source>
        <dbReference type="SAM" id="MobiDB-lite"/>
    </source>
</evidence>
<evidence type="ECO:0000256" key="1">
    <source>
        <dbReference type="ARBA" id="ARBA00023125"/>
    </source>
</evidence>
<dbReference type="InterPro" id="IPR029071">
    <property type="entry name" value="Ubiquitin-like_domsf"/>
</dbReference>
<dbReference type="Pfam" id="PF23603">
    <property type="entry name" value="Ubiquitin_TPR1"/>
    <property type="match status" value="1"/>
</dbReference>
<dbReference type="EMBL" id="LT934116">
    <property type="protein sequence ID" value="VAH86446.1"/>
    <property type="molecule type" value="Genomic_DNA"/>
</dbReference>
<dbReference type="GO" id="GO:0042162">
    <property type="term" value="F:telomeric DNA binding"/>
    <property type="evidence" value="ECO:0007669"/>
    <property type="project" value="UniProtKB-ARBA"/>
</dbReference>
<dbReference type="PROSITE" id="PS50090">
    <property type="entry name" value="MYB_LIKE"/>
    <property type="match status" value="1"/>
</dbReference>
<evidence type="ECO:0000259" key="3">
    <source>
        <dbReference type="PROSITE" id="PS50090"/>
    </source>
</evidence>
<organism evidence="5 6">
    <name type="scientific">Triticum turgidum subsp. durum</name>
    <name type="common">Durum wheat</name>
    <name type="synonym">Triticum durum</name>
    <dbReference type="NCBI Taxonomy" id="4567"/>
    <lineage>
        <taxon>Eukaryota</taxon>
        <taxon>Viridiplantae</taxon>
        <taxon>Streptophyta</taxon>
        <taxon>Embryophyta</taxon>
        <taxon>Tracheophyta</taxon>
        <taxon>Spermatophyta</taxon>
        <taxon>Magnoliopsida</taxon>
        <taxon>Liliopsida</taxon>
        <taxon>Poales</taxon>
        <taxon>Poaceae</taxon>
        <taxon>BOP clade</taxon>
        <taxon>Pooideae</taxon>
        <taxon>Triticodae</taxon>
        <taxon>Triticeae</taxon>
        <taxon>Triticinae</taxon>
        <taxon>Triticum</taxon>
    </lineage>
</organism>
<dbReference type="PANTHER" id="PTHR21717">
    <property type="entry name" value="TELOMERIC REPEAT BINDING PROTEIN"/>
    <property type="match status" value="1"/>
</dbReference>
<dbReference type="SUPFAM" id="SSF54236">
    <property type="entry name" value="Ubiquitin-like"/>
    <property type="match status" value="1"/>
</dbReference>
<feature type="compositionally biased region" description="Basic and acidic residues" evidence="2">
    <location>
        <begin position="1"/>
        <end position="11"/>
    </location>
</feature>
<dbReference type="InterPro" id="IPR001005">
    <property type="entry name" value="SANT/Myb"/>
</dbReference>
<feature type="region of interest" description="Disordered" evidence="2">
    <location>
        <begin position="1"/>
        <end position="38"/>
    </location>
</feature>
<dbReference type="Gramene" id="TRITD3Bv1G279380.7">
    <property type="protein sequence ID" value="TRITD3Bv1G279380.7"/>
    <property type="gene ID" value="TRITD3Bv1G279380"/>
</dbReference>
<sequence>MVVRKRLDYGSRGHQVPAMPRVPSSARGKRSARRKKDEMSPFDLLATVAGTLLVDHENSSNAPGINAAAALTYARKRKSVKAEKCDDVPPLKSMAVENCIAGSGGVCASPRQPNICLAENSSTRNGTDPVLESLTVKPNMLVRDSVFSCTKSCNRAHGVGGIPECGSSRSLEATNQVQVQRPLDGDTTALYSLVSSVDLDGRPPALVSSDSSSGVPLCIHDKDRNTSHLCHAEARHAADRDDDENSSGCTHPCTAGNNKSYMPQYAGNSRIRKMFASKIRKAARNKMCGEMSNKGSKLNLCGKKISTTRQRVQRAMFKRQKPVRRHFTPSSAKGILTEASGASFSVEGQNPLCGSEDYNGIFFGYNRFITYFVSKRELIIYLFSPFPVKLRIKSFTIPELFIEIPENATVGSLKRTVMDVVTSIIESGLRVGVLLQGKSIQDDNKTLRQARICHGENLENIDFTLECEAGQNSSPGVRIPEEMDFHGADAMKPLAMVKCEEPFSEAKAGYNSQQRVQASPHRVQSEHGSVHSLFETTAHEASASSQAIVPVASPSSEALAIVPVCKSKRPAIGQRRIRRPFSLPEVEALVEAVEQLGTGRWRDVKMLAFDNTDHRTYVDLKDKWKTLVHTASISPQQRRGEPVPQGLLDRVLAAQAYWSQQQQQVISGKASGQGCSSSC</sequence>
<dbReference type="Gene3D" id="1.10.246.220">
    <property type="match status" value="1"/>
</dbReference>
<keyword evidence="6" id="KW-1185">Reference proteome</keyword>
<dbReference type="Proteomes" id="UP000324705">
    <property type="component" value="Chromosome 3B"/>
</dbReference>
<dbReference type="SUPFAM" id="SSF46689">
    <property type="entry name" value="Homeodomain-like"/>
    <property type="match status" value="1"/>
</dbReference>
<dbReference type="InterPro" id="IPR017930">
    <property type="entry name" value="Myb_dom"/>
</dbReference>
<keyword evidence="1" id="KW-0238">DNA-binding</keyword>
<proteinExistence type="predicted"/>
<dbReference type="PROSITE" id="PS51294">
    <property type="entry name" value="HTH_MYB"/>
    <property type="match status" value="1"/>
</dbReference>
<dbReference type="SMART" id="SM00717">
    <property type="entry name" value="SANT"/>
    <property type="match status" value="1"/>
</dbReference>
<name>A0A9R1R080_TRITD</name>
<dbReference type="OMA" id="ETQELAY"/>
<accession>A0A9R1R080</accession>
<dbReference type="AlphaFoldDB" id="A0A9R1R080"/>
<dbReference type="InterPro" id="IPR009057">
    <property type="entry name" value="Homeodomain-like_sf"/>
</dbReference>
<feature type="domain" description="HTH myb-type" evidence="4">
    <location>
        <begin position="573"/>
        <end position="632"/>
    </location>
</feature>
<feature type="domain" description="Myb-like" evidence="3">
    <location>
        <begin position="573"/>
        <end position="628"/>
    </location>
</feature>
<reference evidence="5 6" key="1">
    <citation type="submission" date="2017-09" db="EMBL/GenBank/DDBJ databases">
        <authorList>
            <consortium name="International Durum Wheat Genome Sequencing Consortium (IDWGSC)"/>
            <person name="Milanesi L."/>
        </authorList>
    </citation>
    <scope>NUCLEOTIDE SEQUENCE [LARGE SCALE GENOMIC DNA]</scope>
    <source>
        <strain evidence="6">cv. Svevo</strain>
    </source>
</reference>
<dbReference type="PANTHER" id="PTHR21717:SF61">
    <property type="match status" value="1"/>
</dbReference>
<evidence type="ECO:0000313" key="6">
    <source>
        <dbReference type="Proteomes" id="UP000324705"/>
    </source>
</evidence>
<protein>
    <submittedName>
        <fullName evidence="5">Uncharacterized protein</fullName>
    </submittedName>
</protein>
<gene>
    <name evidence="5" type="ORF">TRITD_3Bv1G279380</name>
</gene>
<evidence type="ECO:0000313" key="5">
    <source>
        <dbReference type="EMBL" id="VAH86446.1"/>
    </source>
</evidence>
<evidence type="ECO:0000259" key="4">
    <source>
        <dbReference type="PROSITE" id="PS51294"/>
    </source>
</evidence>
<dbReference type="InterPro" id="IPR057625">
    <property type="entry name" value="TPR1-6-like_ubiquitin"/>
</dbReference>
<dbReference type="CDD" id="cd11660">
    <property type="entry name" value="SANT_TRF"/>
    <property type="match status" value="1"/>
</dbReference>
<dbReference type="InterPro" id="IPR031105">
    <property type="entry name" value="TRP_plant"/>
</dbReference>